<name>A0A0G4HF09_9ALVE</name>
<dbReference type="VEuPathDB" id="CryptoDB:Cvel_26783"/>
<proteinExistence type="predicted"/>
<feature type="compositionally biased region" description="Low complexity" evidence="4">
    <location>
        <begin position="826"/>
        <end position="844"/>
    </location>
</feature>
<dbReference type="InterPro" id="IPR011990">
    <property type="entry name" value="TPR-like_helical_dom_sf"/>
</dbReference>
<dbReference type="GO" id="GO:0080008">
    <property type="term" value="C:Cul4-RING E3 ubiquitin ligase complex"/>
    <property type="evidence" value="ECO:0007669"/>
    <property type="project" value="TreeGrafter"/>
</dbReference>
<dbReference type="GO" id="GO:0005737">
    <property type="term" value="C:cytoplasm"/>
    <property type="evidence" value="ECO:0007669"/>
    <property type="project" value="TreeGrafter"/>
</dbReference>
<dbReference type="Gene3D" id="1.25.40.10">
    <property type="entry name" value="Tetratricopeptide repeat domain"/>
    <property type="match status" value="1"/>
</dbReference>
<dbReference type="PROSITE" id="PS50294">
    <property type="entry name" value="WD_REPEATS_REGION"/>
    <property type="match status" value="1"/>
</dbReference>
<feature type="compositionally biased region" description="Acidic residues" evidence="4">
    <location>
        <begin position="709"/>
        <end position="731"/>
    </location>
</feature>
<dbReference type="InterPro" id="IPR045151">
    <property type="entry name" value="DCAF8"/>
</dbReference>
<evidence type="ECO:0000256" key="4">
    <source>
        <dbReference type="SAM" id="MobiDB-lite"/>
    </source>
</evidence>
<accession>A0A0G4HF09</accession>
<feature type="region of interest" description="Disordered" evidence="4">
    <location>
        <begin position="893"/>
        <end position="916"/>
    </location>
</feature>
<dbReference type="InterPro" id="IPR015943">
    <property type="entry name" value="WD40/YVTN_repeat-like_dom_sf"/>
</dbReference>
<feature type="repeat" description="WD" evidence="3">
    <location>
        <begin position="982"/>
        <end position="1013"/>
    </location>
</feature>
<dbReference type="AlphaFoldDB" id="A0A0G4HF09"/>
<feature type="compositionally biased region" description="Basic and acidic residues" evidence="4">
    <location>
        <begin position="732"/>
        <end position="759"/>
    </location>
</feature>
<protein>
    <submittedName>
        <fullName evidence="5">Uncharacterized protein</fullName>
    </submittedName>
</protein>
<dbReference type="Gene3D" id="2.130.10.10">
    <property type="entry name" value="YVTN repeat-like/Quinoprotein amine dehydrogenase"/>
    <property type="match status" value="2"/>
</dbReference>
<feature type="compositionally biased region" description="Low complexity" evidence="4">
    <location>
        <begin position="903"/>
        <end position="913"/>
    </location>
</feature>
<evidence type="ECO:0000313" key="5">
    <source>
        <dbReference type="EMBL" id="CEM42498.1"/>
    </source>
</evidence>
<evidence type="ECO:0000256" key="3">
    <source>
        <dbReference type="PROSITE-ProRule" id="PRU00221"/>
    </source>
</evidence>
<dbReference type="PROSITE" id="PS50082">
    <property type="entry name" value="WD_REPEATS_2"/>
    <property type="match status" value="1"/>
</dbReference>
<dbReference type="Pfam" id="PF00400">
    <property type="entry name" value="WD40"/>
    <property type="match status" value="2"/>
</dbReference>
<dbReference type="PhylomeDB" id="A0A0G4HF09"/>
<dbReference type="SMART" id="SM00320">
    <property type="entry name" value="WD40"/>
    <property type="match status" value="6"/>
</dbReference>
<evidence type="ECO:0000256" key="1">
    <source>
        <dbReference type="ARBA" id="ARBA00022574"/>
    </source>
</evidence>
<dbReference type="EMBL" id="CDMZ01002464">
    <property type="protein sequence ID" value="CEM42498.1"/>
    <property type="molecule type" value="Genomic_DNA"/>
</dbReference>
<keyword evidence="1 3" id="KW-0853">WD repeat</keyword>
<dbReference type="SUPFAM" id="SSF48452">
    <property type="entry name" value="TPR-like"/>
    <property type="match status" value="1"/>
</dbReference>
<feature type="region of interest" description="Disordered" evidence="4">
    <location>
        <begin position="376"/>
        <end position="400"/>
    </location>
</feature>
<reference evidence="5" key="1">
    <citation type="submission" date="2014-11" db="EMBL/GenBank/DDBJ databases">
        <authorList>
            <person name="Otto D Thomas"/>
            <person name="Naeem Raeece"/>
        </authorList>
    </citation>
    <scope>NUCLEOTIDE SEQUENCE</scope>
</reference>
<sequence>MSSLVLLKRRLGWRRGGEESRSGYRDSEATAARFQVADTLEIHTGCVNRLAFHPSGNLLASTGDDCSVCVSRSPFREGAKPVTQIATGHSANVFGVCFLGDDKVATGAMDSEVRLNFLQRPSLVPSDAATSARTPSAPSRVYSCHDSRVKHLAPETGTNPSVWWSASEDGTLRQFDERERHPSCRGGGGCRNVLVNLSRDRPPASGPPPTTSTPSGDSGDLRAFLRRPDSSLLPSERRAVSVSEKRRWQQEVDRALLRGGSRPLKAVAVNPVDSRYLAVAAEDPLVRVYDRRVASLRRKESGASRSGPVEVFLPSCLWKDFHNSGGGEEESVEATPPFNAIGGSSDVYPTHVTWREDGLQLAVTYSAEHVYSFPFSRPSHTTTQGEVGDRPPPEGRLLLASPPSVTLRRARKSGMPAHISTSSAARLLRPPPSSPAFLLGWRTPLDVQTEKESDNEGAFRTPKAVQLFNNDRNAWEEELDSEERRAWDRVRKLSASANEKIRKKEFEEAVARAGEAVDGASLWLPRRPEVLVPLLCNRSAALRRRGFKGDSEAADLDGQRALGIDPFSQKAALRRVEALRAGKRYGAALRVAEVAASLIPKDARGSTAVGGEVKGEGGESFDFEAHANSIERDRLGVWRRQAAGMIRRKKAVEMVKRKKLEGGAVGRREATNATASRTEDGERGSSGVTIREPFSFSLMPPQPFCDLLSDSDFDDEEGEDSEGDGEVDVEGEGERDGNREGEGRAVHGGEPETDDHPLEESGLGTSDFRRGHKEEEEEGDMEQEGNGGRRNKWMRGLDESSSDEEMSERELTKPETTPQPQKLMGSSSASSSSAPPTTPPDSATMGTSNEEAAAIAALPELRNSLREAQALSLHPSHSAALLCSFGIWSLPKKGEDDQDDSDSSVASADDNWLGEGGELDDLERELFAWRPRVESGRFIGAVNRQTDIKECAFVGTSGIIAAASDNGHIIFWNSSGQIVNVLEAHVDAVNAVQFHPKDCCLATSGIEEVIRIWRPQAETGDSFLEKDDLQTRRKAQLADAHQEMTSEIMMPGLALPWGLMQLLSQHRQETG</sequence>
<organism evidence="5">
    <name type="scientific">Chromera velia CCMP2878</name>
    <dbReference type="NCBI Taxonomy" id="1169474"/>
    <lineage>
        <taxon>Eukaryota</taxon>
        <taxon>Sar</taxon>
        <taxon>Alveolata</taxon>
        <taxon>Colpodellida</taxon>
        <taxon>Chromeraceae</taxon>
        <taxon>Chromera</taxon>
    </lineage>
</organism>
<feature type="region of interest" description="Disordered" evidence="4">
    <location>
        <begin position="663"/>
        <end position="846"/>
    </location>
</feature>
<evidence type="ECO:0000256" key="2">
    <source>
        <dbReference type="ARBA" id="ARBA00022737"/>
    </source>
</evidence>
<dbReference type="SUPFAM" id="SSF50978">
    <property type="entry name" value="WD40 repeat-like"/>
    <property type="match status" value="1"/>
</dbReference>
<dbReference type="PANTHER" id="PTHR15574">
    <property type="entry name" value="WD REPEAT DOMAIN-CONTAINING FAMILY"/>
    <property type="match status" value="1"/>
</dbReference>
<dbReference type="InterPro" id="IPR001680">
    <property type="entry name" value="WD40_rpt"/>
</dbReference>
<dbReference type="PANTHER" id="PTHR15574:SF40">
    <property type="entry name" value="WD AND TETRATRICOPEPTIDE REPEATS PROTEIN 1"/>
    <property type="match status" value="1"/>
</dbReference>
<gene>
    <name evidence="5" type="ORF">Cvel_26783</name>
</gene>
<feature type="region of interest" description="Disordered" evidence="4">
    <location>
        <begin position="177"/>
        <end position="228"/>
    </location>
</feature>
<dbReference type="InterPro" id="IPR036322">
    <property type="entry name" value="WD40_repeat_dom_sf"/>
</dbReference>
<dbReference type="GO" id="GO:0045717">
    <property type="term" value="P:negative regulation of fatty acid biosynthetic process"/>
    <property type="evidence" value="ECO:0007669"/>
    <property type="project" value="TreeGrafter"/>
</dbReference>
<keyword evidence="2" id="KW-0677">Repeat</keyword>